<evidence type="ECO:0000256" key="2">
    <source>
        <dbReference type="ARBA" id="ARBA00005594"/>
    </source>
</evidence>
<dbReference type="Gene3D" id="3.40.50.620">
    <property type="entry name" value="HUPs"/>
    <property type="match status" value="1"/>
</dbReference>
<keyword evidence="7 13" id="KW-0547">Nucleotide-binding</keyword>
<keyword evidence="16" id="KW-1185">Reference proteome</keyword>
<comment type="subunit">
    <text evidence="3 13">Monomer.</text>
</comment>
<dbReference type="Pfam" id="PF01406">
    <property type="entry name" value="tRNA-synt_1e"/>
    <property type="match status" value="1"/>
</dbReference>
<dbReference type="InterPro" id="IPR024909">
    <property type="entry name" value="Cys-tRNA/MSH_ligase"/>
</dbReference>
<keyword evidence="11 13" id="KW-0030">Aminoacyl-tRNA synthetase</keyword>
<dbReference type="EMBL" id="JAGDYL010000007">
    <property type="protein sequence ID" value="MBO1804827.1"/>
    <property type="molecule type" value="Genomic_DNA"/>
</dbReference>
<dbReference type="GO" id="GO:0004817">
    <property type="term" value="F:cysteine-tRNA ligase activity"/>
    <property type="evidence" value="ECO:0007669"/>
    <property type="project" value="UniProtKB-UniRule"/>
</dbReference>
<comment type="catalytic activity">
    <reaction evidence="12 13">
        <text>tRNA(Cys) + L-cysteine + ATP = L-cysteinyl-tRNA(Cys) + AMP + diphosphate</text>
        <dbReference type="Rhea" id="RHEA:17773"/>
        <dbReference type="Rhea" id="RHEA-COMP:9661"/>
        <dbReference type="Rhea" id="RHEA-COMP:9679"/>
        <dbReference type="ChEBI" id="CHEBI:30616"/>
        <dbReference type="ChEBI" id="CHEBI:33019"/>
        <dbReference type="ChEBI" id="CHEBI:35235"/>
        <dbReference type="ChEBI" id="CHEBI:78442"/>
        <dbReference type="ChEBI" id="CHEBI:78517"/>
        <dbReference type="ChEBI" id="CHEBI:456215"/>
        <dbReference type="EC" id="6.1.1.16"/>
    </reaction>
</comment>
<comment type="subcellular location">
    <subcellularLocation>
        <location evidence="1 13">Cytoplasm</location>
    </subcellularLocation>
</comment>
<proteinExistence type="inferred from homology"/>
<dbReference type="PRINTS" id="PR00983">
    <property type="entry name" value="TRNASYNTHCYS"/>
</dbReference>
<evidence type="ECO:0000256" key="12">
    <source>
        <dbReference type="ARBA" id="ARBA00047398"/>
    </source>
</evidence>
<dbReference type="InterPro" id="IPR015803">
    <property type="entry name" value="Cys-tRNA-ligase"/>
</dbReference>
<keyword evidence="9 13" id="KW-0067">ATP-binding</keyword>
<dbReference type="HAMAP" id="MF_00041">
    <property type="entry name" value="Cys_tRNA_synth"/>
    <property type="match status" value="1"/>
</dbReference>
<evidence type="ECO:0000256" key="7">
    <source>
        <dbReference type="ARBA" id="ARBA00022741"/>
    </source>
</evidence>
<dbReference type="GO" id="GO:0005829">
    <property type="term" value="C:cytosol"/>
    <property type="evidence" value="ECO:0007669"/>
    <property type="project" value="TreeGrafter"/>
</dbReference>
<evidence type="ECO:0000256" key="3">
    <source>
        <dbReference type="ARBA" id="ARBA00011245"/>
    </source>
</evidence>
<dbReference type="RefSeq" id="WP_208045319.1">
    <property type="nucleotide sequence ID" value="NZ_JAGDYL010000007.1"/>
</dbReference>
<dbReference type="FunFam" id="3.40.50.620:FF:000068">
    <property type="entry name" value="Cysteine--tRNA ligase"/>
    <property type="match status" value="1"/>
</dbReference>
<dbReference type="Gene3D" id="1.20.120.1910">
    <property type="entry name" value="Cysteine-tRNA ligase, C-terminal anti-codon recognition domain"/>
    <property type="match status" value="1"/>
</dbReference>
<evidence type="ECO:0000259" key="14">
    <source>
        <dbReference type="SMART" id="SM00840"/>
    </source>
</evidence>
<evidence type="ECO:0000313" key="15">
    <source>
        <dbReference type="EMBL" id="MBO1804827.1"/>
    </source>
</evidence>
<protein>
    <recommendedName>
        <fullName evidence="13">Cysteine--tRNA ligase</fullName>
        <ecNumber evidence="13">6.1.1.16</ecNumber>
    </recommendedName>
    <alternativeName>
        <fullName evidence="13">Cysteinyl-tRNA synthetase</fullName>
        <shortName evidence="13">CysRS</shortName>
    </alternativeName>
</protein>
<comment type="cofactor">
    <cofactor evidence="13">
        <name>Zn(2+)</name>
        <dbReference type="ChEBI" id="CHEBI:29105"/>
    </cofactor>
    <text evidence="13">Binds 1 zinc ion per subunit.</text>
</comment>
<dbReference type="InterPro" id="IPR009080">
    <property type="entry name" value="tRNAsynth_Ia_anticodon-bd"/>
</dbReference>
<dbReference type="GO" id="GO:0005524">
    <property type="term" value="F:ATP binding"/>
    <property type="evidence" value="ECO:0007669"/>
    <property type="project" value="UniProtKB-UniRule"/>
</dbReference>
<dbReference type="Pfam" id="PF09190">
    <property type="entry name" value="DALR_2"/>
    <property type="match status" value="1"/>
</dbReference>
<comment type="caution">
    <text evidence="15">The sequence shown here is derived from an EMBL/GenBank/DDBJ whole genome shotgun (WGS) entry which is preliminary data.</text>
</comment>
<name>A0A939LYN3_9MICO</name>
<evidence type="ECO:0000256" key="6">
    <source>
        <dbReference type="ARBA" id="ARBA00022723"/>
    </source>
</evidence>
<evidence type="ECO:0000256" key="10">
    <source>
        <dbReference type="ARBA" id="ARBA00022917"/>
    </source>
</evidence>
<dbReference type="EC" id="6.1.1.16" evidence="13"/>
<dbReference type="InterPro" id="IPR015273">
    <property type="entry name" value="Cys-tRNA-synt_Ia_DALR"/>
</dbReference>
<evidence type="ECO:0000256" key="8">
    <source>
        <dbReference type="ARBA" id="ARBA00022833"/>
    </source>
</evidence>
<feature type="binding site" evidence="13">
    <location>
        <position position="249"/>
    </location>
    <ligand>
        <name>Zn(2+)</name>
        <dbReference type="ChEBI" id="CHEBI:29105"/>
    </ligand>
</feature>
<dbReference type="InterPro" id="IPR032678">
    <property type="entry name" value="tRNA-synt_1_cat_dom"/>
</dbReference>
<feature type="domain" description="Cysteinyl-tRNA synthetase class Ia DALR" evidence="14">
    <location>
        <begin position="378"/>
        <end position="440"/>
    </location>
</feature>
<dbReference type="Proteomes" id="UP000664398">
    <property type="component" value="Unassembled WGS sequence"/>
</dbReference>
<keyword evidence="8 13" id="KW-0862">Zinc</keyword>
<feature type="short sequence motif" description="'KMSKS' region" evidence="13">
    <location>
        <begin position="276"/>
        <end position="280"/>
    </location>
</feature>
<evidence type="ECO:0000313" key="16">
    <source>
        <dbReference type="Proteomes" id="UP000664398"/>
    </source>
</evidence>
<feature type="short sequence motif" description="'HIGH' region" evidence="13">
    <location>
        <begin position="31"/>
        <end position="41"/>
    </location>
</feature>
<dbReference type="SMART" id="SM00840">
    <property type="entry name" value="DALR_2"/>
    <property type="match status" value="1"/>
</dbReference>
<gene>
    <name evidence="13" type="primary">cysS</name>
    <name evidence="15" type="ORF">J4H91_05785</name>
</gene>
<dbReference type="PANTHER" id="PTHR10890:SF30">
    <property type="entry name" value="CYSTEINE--TRNA LIGASE"/>
    <property type="match status" value="1"/>
</dbReference>
<dbReference type="SUPFAM" id="SSF47323">
    <property type="entry name" value="Anticodon-binding domain of a subclass of class I aminoacyl-tRNA synthetases"/>
    <property type="match status" value="1"/>
</dbReference>
<keyword evidence="6 13" id="KW-0479">Metal-binding</keyword>
<dbReference type="GO" id="GO:0006423">
    <property type="term" value="P:cysteinyl-tRNA aminoacylation"/>
    <property type="evidence" value="ECO:0007669"/>
    <property type="project" value="UniProtKB-UniRule"/>
</dbReference>
<organism evidence="15 16">
    <name type="scientific">Leucobacter ruminantium</name>
    <dbReference type="NCBI Taxonomy" id="1289170"/>
    <lineage>
        <taxon>Bacteria</taxon>
        <taxon>Bacillati</taxon>
        <taxon>Actinomycetota</taxon>
        <taxon>Actinomycetes</taxon>
        <taxon>Micrococcales</taxon>
        <taxon>Microbacteriaceae</taxon>
        <taxon>Leucobacter</taxon>
    </lineage>
</organism>
<comment type="similarity">
    <text evidence="2 13">Belongs to the class-I aminoacyl-tRNA synthetase family.</text>
</comment>
<evidence type="ECO:0000256" key="1">
    <source>
        <dbReference type="ARBA" id="ARBA00004496"/>
    </source>
</evidence>
<evidence type="ECO:0000256" key="9">
    <source>
        <dbReference type="ARBA" id="ARBA00022840"/>
    </source>
</evidence>
<feature type="binding site" evidence="13">
    <location>
        <position position="220"/>
    </location>
    <ligand>
        <name>Zn(2+)</name>
        <dbReference type="ChEBI" id="CHEBI:29105"/>
    </ligand>
</feature>
<dbReference type="PANTHER" id="PTHR10890">
    <property type="entry name" value="CYSTEINYL-TRNA SYNTHETASE"/>
    <property type="match status" value="1"/>
</dbReference>
<evidence type="ECO:0000256" key="11">
    <source>
        <dbReference type="ARBA" id="ARBA00023146"/>
    </source>
</evidence>
<evidence type="ECO:0000256" key="5">
    <source>
        <dbReference type="ARBA" id="ARBA00022598"/>
    </source>
</evidence>
<reference evidence="15" key="1">
    <citation type="submission" date="2021-03" db="EMBL/GenBank/DDBJ databases">
        <title>Leucobacter chromiisoli sp. nov., isolated from chromium-containing soil of chemical plant.</title>
        <authorList>
            <person name="Xu Z."/>
        </authorList>
    </citation>
    <scope>NUCLEOTIDE SEQUENCE</scope>
    <source>
        <strain evidence="15">A2</strain>
    </source>
</reference>
<keyword evidence="10 13" id="KW-0648">Protein biosynthesis</keyword>
<accession>A0A939LYN3</accession>
<dbReference type="GO" id="GO:0008270">
    <property type="term" value="F:zinc ion binding"/>
    <property type="evidence" value="ECO:0007669"/>
    <property type="project" value="UniProtKB-UniRule"/>
</dbReference>
<evidence type="ECO:0000256" key="13">
    <source>
        <dbReference type="HAMAP-Rule" id="MF_00041"/>
    </source>
</evidence>
<feature type="binding site" evidence="13">
    <location>
        <position position="29"/>
    </location>
    <ligand>
        <name>Zn(2+)</name>
        <dbReference type="ChEBI" id="CHEBI:29105"/>
    </ligand>
</feature>
<dbReference type="NCBIfam" id="TIGR00435">
    <property type="entry name" value="cysS"/>
    <property type="match status" value="1"/>
</dbReference>
<dbReference type="InterPro" id="IPR014729">
    <property type="entry name" value="Rossmann-like_a/b/a_fold"/>
</dbReference>
<dbReference type="SUPFAM" id="SSF52374">
    <property type="entry name" value="Nucleotidylyl transferase"/>
    <property type="match status" value="1"/>
</dbReference>
<evidence type="ECO:0000256" key="4">
    <source>
        <dbReference type="ARBA" id="ARBA00022490"/>
    </source>
</evidence>
<feature type="binding site" evidence="13">
    <location>
        <position position="245"/>
    </location>
    <ligand>
        <name>Zn(2+)</name>
        <dbReference type="ChEBI" id="CHEBI:29105"/>
    </ligand>
</feature>
<keyword evidence="5 13" id="KW-0436">Ligase</keyword>
<dbReference type="AlphaFoldDB" id="A0A939LYN3"/>
<sequence length="502" mass="55227">MKQRIYDSRAQQVVDFAPREPGRVGMYVCGPTVQSAPHIGHLRSALVYDQMRRWFQATGHDVTLIRNVTDIDDKILDNARIAQGEGSSEQWWALAYRVEREFTAAYDALGVLAPTYEPRATANIREMIELIERLIERGHAYRAADGTASVYFDTASWPDYGALTRQRREQMEDAADSANAREKRNPQDFALWKAHREHEPESASWPSPWGRGRPGWHIECSAMATRYLGAEFDIHGGGLDLRFPHHENELAQSSAAGHPFARHWIHNGLVNTGGQKMSKSLGNSLFAADLLAAARPIVLRYFLGSAHYRSVLEFSENSLAEAAAAFERIEGFLERAREALRDPSLNQVQVAEDGRSATSSTMYGSDTRTFGHAEVPEAFADAMRDDFAIPQALAVLHDTVRAGNTALDAGDDEAASARAAEVEAMLDVLGINPLDPAWRSSGDDEAGAARAALEALVTGFIVDRADARKNKDFAASDAIRDRLLAAGIALEDGPNGTRWSIV</sequence>
<keyword evidence="4 13" id="KW-0963">Cytoplasm</keyword>
<feature type="binding site" evidence="13">
    <location>
        <position position="279"/>
    </location>
    <ligand>
        <name>ATP</name>
        <dbReference type="ChEBI" id="CHEBI:30616"/>
    </ligand>
</feature>
<dbReference type="CDD" id="cd00672">
    <property type="entry name" value="CysRS_core"/>
    <property type="match status" value="1"/>
</dbReference>